<evidence type="ECO:0000313" key="6">
    <source>
        <dbReference type="Proteomes" id="UP001292079"/>
    </source>
</evidence>
<dbReference type="GO" id="GO:0008277">
    <property type="term" value="P:regulation of G protein-coupled receptor signaling pathway"/>
    <property type="evidence" value="ECO:0007669"/>
    <property type="project" value="InterPro"/>
</dbReference>
<proteinExistence type="inferred from homology"/>
<evidence type="ECO:0000256" key="1">
    <source>
        <dbReference type="ARBA" id="ARBA00009686"/>
    </source>
</evidence>
<dbReference type="Gene3D" id="1.10.168.10">
    <property type="entry name" value="Phosducin, domain 2"/>
    <property type="match status" value="1"/>
</dbReference>
<protein>
    <recommendedName>
        <fullName evidence="4">Phosducin domain-containing protein</fullName>
    </recommendedName>
</protein>
<dbReference type="PANTHER" id="PTHR46052">
    <property type="entry name" value="PHOSDUCIN-LIKE PROTEIN"/>
    <property type="match status" value="1"/>
</dbReference>
<dbReference type="PANTHER" id="PTHR46052:SF1">
    <property type="entry name" value="PHOSDUCIN-LIKE PROTEIN"/>
    <property type="match status" value="1"/>
</dbReference>
<keyword evidence="2" id="KW-0597">Phosphoprotein</keyword>
<dbReference type="InterPro" id="IPR023196">
    <property type="entry name" value="Phosducin_N_dom_sf"/>
</dbReference>
<dbReference type="Gene3D" id="3.40.30.10">
    <property type="entry name" value="Glutaredoxin"/>
    <property type="match status" value="1"/>
</dbReference>
<dbReference type="PRINTS" id="PR00677">
    <property type="entry name" value="PHOSDUCIN"/>
</dbReference>
<evidence type="ECO:0000313" key="5">
    <source>
        <dbReference type="EMBL" id="KAK4470664.1"/>
    </source>
</evidence>
<dbReference type="SUPFAM" id="SSF52833">
    <property type="entry name" value="Thioredoxin-like"/>
    <property type="match status" value="1"/>
</dbReference>
<dbReference type="InterPro" id="IPR051499">
    <property type="entry name" value="Phosducin-like_reg"/>
</dbReference>
<dbReference type="EMBL" id="JALJAT010000004">
    <property type="protein sequence ID" value="KAK4470664.1"/>
    <property type="molecule type" value="Genomic_DNA"/>
</dbReference>
<feature type="region of interest" description="Disordered" evidence="3">
    <location>
        <begin position="14"/>
        <end position="61"/>
    </location>
</feature>
<comment type="similarity">
    <text evidence="1">Belongs to the phosducin family.</text>
</comment>
<reference evidence="5" key="2">
    <citation type="journal article" date="2023" name="Infect Dis Poverty">
        <title>Chromosome-scale genome of the human blood fluke Schistosoma mekongi and its implications for public health.</title>
        <authorList>
            <person name="Zhou M."/>
            <person name="Xu L."/>
            <person name="Xu D."/>
            <person name="Chen W."/>
            <person name="Khan J."/>
            <person name="Hu Y."/>
            <person name="Huang H."/>
            <person name="Wei H."/>
            <person name="Zhang Y."/>
            <person name="Chusongsang P."/>
            <person name="Tanasarnprasert K."/>
            <person name="Hu X."/>
            <person name="Limpanont Y."/>
            <person name="Lv Z."/>
        </authorList>
    </citation>
    <scope>NUCLEOTIDE SEQUENCE</scope>
    <source>
        <strain evidence="5">LV_2022a</strain>
    </source>
</reference>
<dbReference type="AlphaFoldDB" id="A0AAE2D497"/>
<dbReference type="InterPro" id="IPR036249">
    <property type="entry name" value="Thioredoxin-like_sf"/>
</dbReference>
<name>A0AAE2D497_SCHME</name>
<dbReference type="CDD" id="cd02987">
    <property type="entry name" value="Phd_like_Phd"/>
    <property type="match status" value="1"/>
</dbReference>
<dbReference type="InterPro" id="IPR024253">
    <property type="entry name" value="Phosducin_thioredoxin-like_dom"/>
</dbReference>
<gene>
    <name evidence="5" type="ORF">MN116_005637</name>
</gene>
<accession>A0AAE2D497</accession>
<dbReference type="Proteomes" id="UP001292079">
    <property type="component" value="Unassembled WGS sequence"/>
</dbReference>
<comment type="caution">
    <text evidence="5">The sequence shown here is derived from an EMBL/GenBank/DDBJ whole genome shotgun (WGS) entry which is preliminary data.</text>
</comment>
<sequence>MALSFDDKILGEKVHNYCSSSEDEEYSAESGDENKPVTNTPECVKQPNLSHPGYPQTGPKGVVADYKHFERLKRERDAEEEQKVIEYAKQHSLSCRPYSEDIKECEGTIQTSKSSDDDSDDEFLTQYRQNRINELRKAMDYLPTFNKIYDLVADTFIEEVDNTSKDTTVIVFIYENVSILSCVLKFKGNKSCAKVNTCLEKIFQNYPHVKFCRIRASDAHLSYRFSHRGVPAIVVYKNGELIGNLLSITKDLGDEFYPNDLDNYLVEHGFLPDKTLVHSTPGTDSCSRS</sequence>
<feature type="domain" description="Phosducin" evidence="4">
    <location>
        <begin position="56"/>
        <end position="277"/>
    </location>
</feature>
<evidence type="ECO:0000259" key="4">
    <source>
        <dbReference type="Pfam" id="PF02114"/>
    </source>
</evidence>
<evidence type="ECO:0000256" key="3">
    <source>
        <dbReference type="SAM" id="MobiDB-lite"/>
    </source>
</evidence>
<dbReference type="InterPro" id="IPR001200">
    <property type="entry name" value="Phosducin"/>
</dbReference>
<reference evidence="5" key="1">
    <citation type="submission" date="2022-04" db="EMBL/GenBank/DDBJ databases">
        <authorList>
            <person name="Xu L."/>
            <person name="Lv Z."/>
        </authorList>
    </citation>
    <scope>NUCLEOTIDE SEQUENCE</scope>
    <source>
        <strain evidence="5">LV_2022a</strain>
    </source>
</reference>
<dbReference type="Pfam" id="PF02114">
    <property type="entry name" value="Phosducin"/>
    <property type="match status" value="1"/>
</dbReference>
<evidence type="ECO:0000256" key="2">
    <source>
        <dbReference type="ARBA" id="ARBA00022553"/>
    </source>
</evidence>
<organism evidence="5 6">
    <name type="scientific">Schistosoma mekongi</name>
    <name type="common">Parasitic worm</name>
    <dbReference type="NCBI Taxonomy" id="38744"/>
    <lineage>
        <taxon>Eukaryota</taxon>
        <taxon>Metazoa</taxon>
        <taxon>Spiralia</taxon>
        <taxon>Lophotrochozoa</taxon>
        <taxon>Platyhelminthes</taxon>
        <taxon>Trematoda</taxon>
        <taxon>Digenea</taxon>
        <taxon>Strigeidida</taxon>
        <taxon>Schistosomatoidea</taxon>
        <taxon>Schistosomatidae</taxon>
        <taxon>Schistosoma</taxon>
    </lineage>
</organism>
<keyword evidence="6" id="KW-1185">Reference proteome</keyword>
<feature type="compositionally biased region" description="Acidic residues" evidence="3">
    <location>
        <begin position="21"/>
        <end position="31"/>
    </location>
</feature>